<sequence length="149" mass="15295">MSALGTPSPDGRDLLGGPPPTLLPGDLEDPVLAALDRGEDTATIAARTPAASLAWAVLAEDALSDGEVVPAYAFARTGYHRGLDALRRAGWRGAGPVPFSHRANQGFLRALAALARAADLVGEADEADRCARFLADCDPSAPAELLPAG</sequence>
<proteinExistence type="predicted"/>
<evidence type="ECO:0000313" key="3">
    <source>
        <dbReference type="Proteomes" id="UP000276232"/>
    </source>
</evidence>
<comment type="caution">
    <text evidence="2">The sequence shown here is derived from an EMBL/GenBank/DDBJ whole genome shotgun (WGS) entry which is preliminary data.</text>
</comment>
<dbReference type="AlphaFoldDB" id="A0A3N1GAK3"/>
<evidence type="ECO:0000313" key="2">
    <source>
        <dbReference type="EMBL" id="ROP27265.1"/>
    </source>
</evidence>
<keyword evidence="3" id="KW-1185">Reference proteome</keyword>
<organism evidence="2 3">
    <name type="scientific">Pseudokineococcus lusitanus</name>
    <dbReference type="NCBI Taxonomy" id="763993"/>
    <lineage>
        <taxon>Bacteria</taxon>
        <taxon>Bacillati</taxon>
        <taxon>Actinomycetota</taxon>
        <taxon>Actinomycetes</taxon>
        <taxon>Kineosporiales</taxon>
        <taxon>Kineosporiaceae</taxon>
        <taxon>Pseudokineococcus</taxon>
    </lineage>
</organism>
<feature type="region of interest" description="Disordered" evidence="1">
    <location>
        <begin position="1"/>
        <end position="27"/>
    </location>
</feature>
<dbReference type="EMBL" id="RJKN01000007">
    <property type="protein sequence ID" value="ROP27265.1"/>
    <property type="molecule type" value="Genomic_DNA"/>
</dbReference>
<dbReference type="PIRSF" id="PIRSF017349">
    <property type="entry name" value="UCP017349"/>
    <property type="match status" value="1"/>
</dbReference>
<dbReference type="RefSeq" id="WP_123380847.1">
    <property type="nucleotide sequence ID" value="NZ_RJKN01000007.1"/>
</dbReference>
<accession>A0A3N1GAK3</accession>
<name>A0A3N1GAK3_9ACTN</name>
<protein>
    <submittedName>
        <fullName evidence="2">Uncharacterized protein DUF3151</fullName>
    </submittedName>
</protein>
<dbReference type="Pfam" id="PF11349">
    <property type="entry name" value="DUF3151"/>
    <property type="match status" value="1"/>
</dbReference>
<dbReference type="InParanoid" id="A0A3N1GAK3"/>
<dbReference type="OrthoDB" id="3826919at2"/>
<reference evidence="2 3" key="1">
    <citation type="journal article" date="2015" name="Stand. Genomic Sci.">
        <title>Genomic Encyclopedia of Bacterial and Archaeal Type Strains, Phase III: the genomes of soil and plant-associated and newly described type strains.</title>
        <authorList>
            <person name="Whitman W.B."/>
            <person name="Woyke T."/>
            <person name="Klenk H.P."/>
            <person name="Zhou Y."/>
            <person name="Lilburn T.G."/>
            <person name="Beck B.J."/>
            <person name="De Vos P."/>
            <person name="Vandamme P."/>
            <person name="Eisen J.A."/>
            <person name="Garrity G."/>
            <person name="Hugenholtz P."/>
            <person name="Kyrpides N.C."/>
        </authorList>
    </citation>
    <scope>NUCLEOTIDE SEQUENCE [LARGE SCALE GENOMIC DNA]</scope>
    <source>
        <strain evidence="2 3">CECT 7306</strain>
    </source>
</reference>
<evidence type="ECO:0000256" key="1">
    <source>
        <dbReference type="SAM" id="MobiDB-lite"/>
    </source>
</evidence>
<dbReference type="Proteomes" id="UP000276232">
    <property type="component" value="Unassembled WGS sequence"/>
</dbReference>
<gene>
    <name evidence="2" type="ORF">EDC03_2790</name>
</gene>
<dbReference type="InterPro" id="IPR014487">
    <property type="entry name" value="DUF3151"/>
</dbReference>